<feature type="transmembrane region" description="Helical" evidence="1">
    <location>
        <begin position="39"/>
        <end position="60"/>
    </location>
</feature>
<dbReference type="Pfam" id="PF13430">
    <property type="entry name" value="DUF4112"/>
    <property type="match status" value="1"/>
</dbReference>
<keyword evidence="1" id="KW-0812">Transmembrane</keyword>
<dbReference type="InterPro" id="IPR025187">
    <property type="entry name" value="DUF4112"/>
</dbReference>
<accession>A0A5C6FC20</accession>
<proteinExistence type="predicted"/>
<feature type="transmembrane region" description="Helical" evidence="1">
    <location>
        <begin position="72"/>
        <end position="92"/>
    </location>
</feature>
<keyword evidence="1" id="KW-1133">Transmembrane helix</keyword>
<protein>
    <recommendedName>
        <fullName evidence="4">DUF4112 domain-containing protein</fullName>
    </recommendedName>
</protein>
<evidence type="ECO:0000256" key="1">
    <source>
        <dbReference type="SAM" id="Phobius"/>
    </source>
</evidence>
<sequence>MKDPKQLKEIQMRADSFARLMDDAIEIPVLGIRLGWDSILGFIPGVGDVAGLLAHGFLVVQAKRAGARKRIYLWLLWYALIDFIVGTIPVLGDIFDIFWKSNRRGAAMLRKEITHQTSKNSTF</sequence>
<name>A0A5C6FC20_9BACT</name>
<dbReference type="PANTHER" id="PTHR35519:SF2">
    <property type="entry name" value="PH DOMAIN PROTEIN"/>
    <property type="match status" value="1"/>
</dbReference>
<keyword evidence="3" id="KW-1185">Reference proteome</keyword>
<evidence type="ECO:0000313" key="3">
    <source>
        <dbReference type="Proteomes" id="UP000317977"/>
    </source>
</evidence>
<evidence type="ECO:0000313" key="2">
    <source>
        <dbReference type="EMBL" id="TWU57844.1"/>
    </source>
</evidence>
<dbReference type="RefSeq" id="WP_146532669.1">
    <property type="nucleotide sequence ID" value="NZ_SJPX01000001.1"/>
</dbReference>
<dbReference type="AlphaFoldDB" id="A0A5C6FC20"/>
<keyword evidence="1" id="KW-0472">Membrane</keyword>
<evidence type="ECO:0008006" key="4">
    <source>
        <dbReference type="Google" id="ProtNLM"/>
    </source>
</evidence>
<dbReference type="OrthoDB" id="513552at2"/>
<organism evidence="2 3">
    <name type="scientific">Rubripirellula reticaptiva</name>
    <dbReference type="NCBI Taxonomy" id="2528013"/>
    <lineage>
        <taxon>Bacteria</taxon>
        <taxon>Pseudomonadati</taxon>
        <taxon>Planctomycetota</taxon>
        <taxon>Planctomycetia</taxon>
        <taxon>Pirellulales</taxon>
        <taxon>Pirellulaceae</taxon>
        <taxon>Rubripirellula</taxon>
    </lineage>
</organism>
<gene>
    <name evidence="2" type="ORF">Poly59_07530</name>
</gene>
<reference evidence="2 3" key="1">
    <citation type="submission" date="2019-02" db="EMBL/GenBank/DDBJ databases">
        <title>Deep-cultivation of Planctomycetes and their phenomic and genomic characterization uncovers novel biology.</title>
        <authorList>
            <person name="Wiegand S."/>
            <person name="Jogler M."/>
            <person name="Boedeker C."/>
            <person name="Pinto D."/>
            <person name="Vollmers J."/>
            <person name="Rivas-Marin E."/>
            <person name="Kohn T."/>
            <person name="Peeters S.H."/>
            <person name="Heuer A."/>
            <person name="Rast P."/>
            <person name="Oberbeckmann S."/>
            <person name="Bunk B."/>
            <person name="Jeske O."/>
            <person name="Meyerdierks A."/>
            <person name="Storesund J.E."/>
            <person name="Kallscheuer N."/>
            <person name="Luecker S."/>
            <person name="Lage O.M."/>
            <person name="Pohl T."/>
            <person name="Merkel B.J."/>
            <person name="Hornburger P."/>
            <person name="Mueller R.-W."/>
            <person name="Bruemmer F."/>
            <person name="Labrenz M."/>
            <person name="Spormann A.M."/>
            <person name="Op Den Camp H."/>
            <person name="Overmann J."/>
            <person name="Amann R."/>
            <person name="Jetten M.S.M."/>
            <person name="Mascher T."/>
            <person name="Medema M.H."/>
            <person name="Devos D.P."/>
            <person name="Kaster A.-K."/>
            <person name="Ovreas L."/>
            <person name="Rohde M."/>
            <person name="Galperin M.Y."/>
            <person name="Jogler C."/>
        </authorList>
    </citation>
    <scope>NUCLEOTIDE SEQUENCE [LARGE SCALE GENOMIC DNA]</scope>
    <source>
        <strain evidence="2 3">Poly59</strain>
    </source>
</reference>
<dbReference type="Proteomes" id="UP000317977">
    <property type="component" value="Unassembled WGS sequence"/>
</dbReference>
<dbReference type="PANTHER" id="PTHR35519">
    <property type="entry name" value="MEMBRANE PROTEINS"/>
    <property type="match status" value="1"/>
</dbReference>
<comment type="caution">
    <text evidence="2">The sequence shown here is derived from an EMBL/GenBank/DDBJ whole genome shotgun (WGS) entry which is preliminary data.</text>
</comment>
<dbReference type="EMBL" id="SJPX01000001">
    <property type="protein sequence ID" value="TWU57844.1"/>
    <property type="molecule type" value="Genomic_DNA"/>
</dbReference>